<evidence type="ECO:0000313" key="4">
    <source>
        <dbReference type="Proteomes" id="UP000694426"/>
    </source>
</evidence>
<dbReference type="InterPro" id="IPR008087">
    <property type="entry name" value="AIRE"/>
</dbReference>
<reference evidence="3" key="1">
    <citation type="submission" date="2025-08" db="UniProtKB">
        <authorList>
            <consortium name="Ensembl"/>
        </authorList>
    </citation>
    <scope>IDENTIFICATION</scope>
</reference>
<sequence length="392" mass="42078">MAGPGGDGDLRHLLKLHRTEIAMAVDDVFPLLHGLADHDVVPEHVFKETLSQTEREGSHRAFHALLTWLLGRDVTAVRDFWAVLFKDYNLERYTRLRPLHSAFPKEVDLGRQRRSRRLSPSPMAPVPHRPQGKRKAPEERDGARMAQPLQGAAVGQCLHLSPQGLQMRPSEPPLPSGLQAAATSVHRVVAVAASEVPVTRGAAEGKHVLIRHGLEPSSAKAGSRAGDELYDPAAGEEPGARSRSRNLKPAARPRAPQSVRFPPPAPAPYSHMSPPSSRDPPFPAAVPVAGGSQNSSLILPAERGAASDTPGLSAGAHHAQPGPPAPAGEPRACQHPKRHLVKLGPLGYARCICLCWLSTGSLGTGDPCAKRHWCVRCLQGRRRGKMHRGGSG</sequence>
<evidence type="ECO:0000259" key="2">
    <source>
        <dbReference type="PROSITE" id="PS51414"/>
    </source>
</evidence>
<dbReference type="Pfam" id="PF03172">
    <property type="entry name" value="HSR"/>
    <property type="match status" value="1"/>
</dbReference>
<dbReference type="GO" id="GO:0005634">
    <property type="term" value="C:nucleus"/>
    <property type="evidence" value="ECO:0007669"/>
    <property type="project" value="InterPro"/>
</dbReference>
<dbReference type="Proteomes" id="UP000694426">
    <property type="component" value="Unplaced"/>
</dbReference>
<dbReference type="PANTHER" id="PTHR46386">
    <property type="entry name" value="NUCLEAR BODY PROTEIN SP140"/>
    <property type="match status" value="1"/>
</dbReference>
<dbReference type="PRINTS" id="PR01711">
    <property type="entry name" value="AIREGULATOR"/>
</dbReference>
<dbReference type="GO" id="GO:0000981">
    <property type="term" value="F:DNA-binding transcription factor activity, RNA polymerase II-specific"/>
    <property type="evidence" value="ECO:0007669"/>
    <property type="project" value="TreeGrafter"/>
</dbReference>
<dbReference type="GO" id="GO:0006959">
    <property type="term" value="P:humoral immune response"/>
    <property type="evidence" value="ECO:0007669"/>
    <property type="project" value="InterPro"/>
</dbReference>
<feature type="region of interest" description="Disordered" evidence="1">
    <location>
        <begin position="303"/>
        <end position="333"/>
    </location>
</feature>
<evidence type="ECO:0000313" key="3">
    <source>
        <dbReference type="Ensembl" id="ENSABRP00000026961.1"/>
    </source>
</evidence>
<accession>A0A8B9D2H7</accession>
<dbReference type="InterPro" id="IPR004865">
    <property type="entry name" value="HSR_dom"/>
</dbReference>
<dbReference type="GO" id="GO:0045182">
    <property type="term" value="F:translation regulator activity"/>
    <property type="evidence" value="ECO:0007669"/>
    <property type="project" value="InterPro"/>
</dbReference>
<reference evidence="3" key="2">
    <citation type="submission" date="2025-09" db="UniProtKB">
        <authorList>
            <consortium name="Ensembl"/>
        </authorList>
    </citation>
    <scope>IDENTIFICATION</scope>
</reference>
<organism evidence="3 4">
    <name type="scientific">Anser brachyrhynchus</name>
    <name type="common">Pink-footed goose</name>
    <dbReference type="NCBI Taxonomy" id="132585"/>
    <lineage>
        <taxon>Eukaryota</taxon>
        <taxon>Metazoa</taxon>
        <taxon>Chordata</taxon>
        <taxon>Craniata</taxon>
        <taxon>Vertebrata</taxon>
        <taxon>Euteleostomi</taxon>
        <taxon>Archelosauria</taxon>
        <taxon>Archosauria</taxon>
        <taxon>Dinosauria</taxon>
        <taxon>Saurischia</taxon>
        <taxon>Theropoda</taxon>
        <taxon>Coelurosauria</taxon>
        <taxon>Aves</taxon>
        <taxon>Neognathae</taxon>
        <taxon>Galloanserae</taxon>
        <taxon>Anseriformes</taxon>
        <taxon>Anatidae</taxon>
        <taxon>Anserinae</taxon>
        <taxon>Anser</taxon>
    </lineage>
</organism>
<feature type="domain" description="HSR" evidence="2">
    <location>
        <begin position="1"/>
        <end position="108"/>
    </location>
</feature>
<dbReference type="Ensembl" id="ENSABRT00000037698.1">
    <property type="protein sequence ID" value="ENSABRP00000026961.1"/>
    <property type="gene ID" value="ENSABRG00000022479.1"/>
</dbReference>
<dbReference type="GeneTree" id="ENSGT00940000161104"/>
<dbReference type="InterPro" id="IPR043563">
    <property type="entry name" value="Sp110/Sp140/Sp140L-like"/>
</dbReference>
<dbReference type="AlphaFoldDB" id="A0A8B9D2H7"/>
<dbReference type="GO" id="GO:0005737">
    <property type="term" value="C:cytoplasm"/>
    <property type="evidence" value="ECO:0007669"/>
    <property type="project" value="InterPro"/>
</dbReference>
<proteinExistence type="predicted"/>
<evidence type="ECO:0000256" key="1">
    <source>
        <dbReference type="SAM" id="MobiDB-lite"/>
    </source>
</evidence>
<dbReference type="PROSITE" id="PS51414">
    <property type="entry name" value="HSR"/>
    <property type="match status" value="1"/>
</dbReference>
<feature type="region of interest" description="Disordered" evidence="1">
    <location>
        <begin position="107"/>
        <end position="143"/>
    </location>
</feature>
<feature type="region of interest" description="Disordered" evidence="1">
    <location>
        <begin position="209"/>
        <end position="289"/>
    </location>
</feature>
<name>A0A8B9D2H7_9AVES</name>
<dbReference type="GO" id="GO:0003677">
    <property type="term" value="F:DNA binding"/>
    <property type="evidence" value="ECO:0007669"/>
    <property type="project" value="InterPro"/>
</dbReference>
<protein>
    <recommendedName>
        <fullName evidence="2">HSR domain-containing protein</fullName>
    </recommendedName>
</protein>
<keyword evidence="4" id="KW-1185">Reference proteome</keyword>
<dbReference type="PANTHER" id="PTHR46386:SF11">
    <property type="entry name" value="AUTOIMMUNE REGULATOR"/>
    <property type="match status" value="1"/>
</dbReference>